<protein>
    <submittedName>
        <fullName evidence="5">Ferredoxin (4Fe-4S iron-sulfur cluster binding protein)</fullName>
    </submittedName>
</protein>
<name>C0QBE7_DESAH</name>
<feature type="domain" description="4Fe-4S ferredoxin-type" evidence="4">
    <location>
        <begin position="269"/>
        <end position="295"/>
    </location>
</feature>
<dbReference type="Pfam" id="PF14697">
    <property type="entry name" value="Fer4_21"/>
    <property type="match status" value="1"/>
</dbReference>
<evidence type="ECO:0000256" key="3">
    <source>
        <dbReference type="ARBA" id="ARBA00023014"/>
    </source>
</evidence>
<keyword evidence="3" id="KW-0411">Iron-sulfur</keyword>
<dbReference type="PROSITE" id="PS00198">
    <property type="entry name" value="4FE4S_FER_1"/>
    <property type="match status" value="1"/>
</dbReference>
<dbReference type="InterPro" id="IPR017896">
    <property type="entry name" value="4Fe4S_Fe-S-bd"/>
</dbReference>
<sequence length="361" mass="39797">MATEVYHRLREQMDQYSTGFPASESGVELKILEKLYTEEDAEIYLDLSMLLEAPDAFAARTGRSPEAMVEKLEDMAKRGLLFRHTKNGTRRYSAIPFVIGSYEFQLGRMDKELAELTNAYMEEAFLSGMGNNVPPLRTIPVGKSVDITNKVAAYEDAKAIIHAKDKIAVANCICRTQRGLLEKGCDKPKEVCLLFGSHADYYVENKIARYIDQEEACAILDKCEAAGLVNQPANMVNPGGMCNCCGDCCGVLRALNMLPNPGELVHNRYWAVVDPEECTACETCLDRCQMNAIEIGDAAVVDHARCIGCGLCVTTCPVDAIRLEEKPKVLQVPPPASGQELMAITAERRGTSLVPLKMQEK</sequence>
<reference evidence="5 6" key="1">
    <citation type="journal article" date="2009" name="Environ. Microbiol.">
        <title>Genome sequence of Desulfobacterium autotrophicum HRM2, a marine sulfate reducer oxidizing organic carbon completely to carbon dioxide.</title>
        <authorList>
            <person name="Strittmatter A.W."/>
            <person name="Liesegang H."/>
            <person name="Rabus R."/>
            <person name="Decker I."/>
            <person name="Amann J."/>
            <person name="Andres S."/>
            <person name="Henne A."/>
            <person name="Fricke W.F."/>
            <person name="Martinez-Arias R."/>
            <person name="Bartels D."/>
            <person name="Goesmann A."/>
            <person name="Krause L."/>
            <person name="Puehler A."/>
            <person name="Klenk H.P."/>
            <person name="Richter M."/>
            <person name="Schuler M."/>
            <person name="Gloeckner F.O."/>
            <person name="Meyerdierks A."/>
            <person name="Gottschalk G."/>
            <person name="Amann R."/>
        </authorList>
    </citation>
    <scope>NUCLEOTIDE SEQUENCE [LARGE SCALE GENOMIC DNA]</scope>
    <source>
        <strain evidence="6">ATCC 43914 / DSM 3382 / HRM2</strain>
    </source>
</reference>
<evidence type="ECO:0000313" key="5">
    <source>
        <dbReference type="EMBL" id="ACN16949.1"/>
    </source>
</evidence>
<keyword evidence="1" id="KW-0479">Metal-binding</keyword>
<keyword evidence="2" id="KW-0408">Iron</keyword>
<evidence type="ECO:0000256" key="2">
    <source>
        <dbReference type="ARBA" id="ARBA00023004"/>
    </source>
</evidence>
<dbReference type="InterPro" id="IPR017900">
    <property type="entry name" value="4Fe4S_Fe_S_CS"/>
</dbReference>
<dbReference type="KEGG" id="dat:HRM2_38910"/>
<dbReference type="GO" id="GO:0046872">
    <property type="term" value="F:metal ion binding"/>
    <property type="evidence" value="ECO:0007669"/>
    <property type="project" value="UniProtKB-KW"/>
</dbReference>
<dbReference type="eggNOG" id="COG1149">
    <property type="taxonomic scope" value="Bacteria"/>
</dbReference>
<gene>
    <name evidence="5" type="ordered locus">HRM2_38910</name>
</gene>
<dbReference type="HOGENOM" id="CLU_043380_0_0_7"/>
<organism evidence="5 6">
    <name type="scientific">Desulforapulum autotrophicum (strain ATCC 43914 / DSM 3382 / VKM B-1955 / HRM2)</name>
    <name type="common">Desulfobacterium autotrophicum</name>
    <dbReference type="NCBI Taxonomy" id="177437"/>
    <lineage>
        <taxon>Bacteria</taxon>
        <taxon>Pseudomonadati</taxon>
        <taxon>Thermodesulfobacteriota</taxon>
        <taxon>Desulfobacteria</taxon>
        <taxon>Desulfobacterales</taxon>
        <taxon>Desulfobacteraceae</taxon>
        <taxon>Desulforapulum</taxon>
    </lineage>
</organism>
<dbReference type="Gene3D" id="3.30.70.20">
    <property type="match status" value="1"/>
</dbReference>
<accession>C0QBE7</accession>
<proteinExistence type="predicted"/>
<dbReference type="AlphaFoldDB" id="C0QBE7"/>
<evidence type="ECO:0000256" key="1">
    <source>
        <dbReference type="ARBA" id="ARBA00022723"/>
    </source>
</evidence>
<dbReference type="GO" id="GO:0051536">
    <property type="term" value="F:iron-sulfur cluster binding"/>
    <property type="evidence" value="ECO:0007669"/>
    <property type="project" value="UniProtKB-KW"/>
</dbReference>
<evidence type="ECO:0000313" key="6">
    <source>
        <dbReference type="Proteomes" id="UP000000442"/>
    </source>
</evidence>
<dbReference type="PROSITE" id="PS51379">
    <property type="entry name" value="4FE4S_FER_2"/>
    <property type="match status" value="2"/>
</dbReference>
<dbReference type="RefSeq" id="WP_015905692.1">
    <property type="nucleotide sequence ID" value="NC_012108.1"/>
</dbReference>
<dbReference type="SUPFAM" id="SSF54862">
    <property type="entry name" value="4Fe-4S ferredoxins"/>
    <property type="match status" value="1"/>
</dbReference>
<keyword evidence="6" id="KW-1185">Reference proteome</keyword>
<feature type="domain" description="4Fe-4S ferredoxin-type" evidence="4">
    <location>
        <begin position="297"/>
        <end position="326"/>
    </location>
</feature>
<dbReference type="STRING" id="177437.HRM2_38910"/>
<dbReference type="OrthoDB" id="5488678at2"/>
<evidence type="ECO:0000259" key="4">
    <source>
        <dbReference type="PROSITE" id="PS51379"/>
    </source>
</evidence>
<dbReference type="EMBL" id="CP001087">
    <property type="protein sequence ID" value="ACN16949.1"/>
    <property type="molecule type" value="Genomic_DNA"/>
</dbReference>
<dbReference type="Proteomes" id="UP000000442">
    <property type="component" value="Chromosome"/>
</dbReference>